<proteinExistence type="predicted"/>
<dbReference type="Pfam" id="PF20469">
    <property type="entry name" value="OLD-like_TOPRIM"/>
    <property type="match status" value="1"/>
</dbReference>
<reference evidence="2 3" key="1">
    <citation type="submission" date="2022-10" db="EMBL/GenBank/DDBJ databases">
        <title>The complete genomes of actinobacterial strains from the NBC collection.</title>
        <authorList>
            <person name="Joergensen T.S."/>
            <person name="Alvarez Arevalo M."/>
            <person name="Sterndorff E.B."/>
            <person name="Faurdal D."/>
            <person name="Vuksanovic O."/>
            <person name="Mourched A.-S."/>
            <person name="Charusanti P."/>
            <person name="Shaw S."/>
            <person name="Blin K."/>
            <person name="Weber T."/>
        </authorList>
    </citation>
    <scope>NUCLEOTIDE SEQUENCE [LARGE SCALE GENOMIC DNA]</scope>
    <source>
        <strain evidence="2 3">NBC_00123</strain>
    </source>
</reference>
<accession>A0ABZ1LIC8</accession>
<evidence type="ECO:0000313" key="2">
    <source>
        <dbReference type="EMBL" id="WTR74257.1"/>
    </source>
</evidence>
<evidence type="ECO:0000313" key="3">
    <source>
        <dbReference type="Proteomes" id="UP001622594"/>
    </source>
</evidence>
<feature type="domain" description="OLD protein-like TOPRIM" evidence="1">
    <location>
        <begin position="36"/>
        <end position="97"/>
    </location>
</feature>
<dbReference type="InterPro" id="IPR034139">
    <property type="entry name" value="TOPRIM_OLD"/>
</dbReference>
<keyword evidence="2" id="KW-0255">Endonuclease</keyword>
<organism evidence="2 3">
    <name type="scientific">Streptomyces zaomyceticus</name>
    <dbReference type="NCBI Taxonomy" id="68286"/>
    <lineage>
        <taxon>Bacteria</taxon>
        <taxon>Bacillati</taxon>
        <taxon>Actinomycetota</taxon>
        <taxon>Actinomycetes</taxon>
        <taxon>Kitasatosporales</taxon>
        <taxon>Streptomycetaceae</taxon>
        <taxon>Streptomyces</taxon>
    </lineage>
</organism>
<keyword evidence="3" id="KW-1185">Reference proteome</keyword>
<evidence type="ECO:0000259" key="1">
    <source>
        <dbReference type="Pfam" id="PF20469"/>
    </source>
</evidence>
<dbReference type="GO" id="GO:0004519">
    <property type="term" value="F:endonuclease activity"/>
    <property type="evidence" value="ECO:0007669"/>
    <property type="project" value="UniProtKB-KW"/>
</dbReference>
<dbReference type="EMBL" id="CP108188">
    <property type="protein sequence ID" value="WTR74257.1"/>
    <property type="molecule type" value="Genomic_DNA"/>
</dbReference>
<gene>
    <name evidence="2" type="ORF">OG814_35695</name>
</gene>
<protein>
    <submittedName>
        <fullName evidence="2">ATP-dependent endonuclease</fullName>
    </submittedName>
</protein>
<keyword evidence="2" id="KW-0540">Nuclease</keyword>
<name>A0ABZ1LIC8_9ACTN</name>
<keyword evidence="2" id="KW-0378">Hydrolase</keyword>
<dbReference type="RefSeq" id="WP_327160336.1">
    <property type="nucleotide sequence ID" value="NZ_CP108062.1"/>
</dbReference>
<sequence length="208" mass="22444">MTADDTRRFVRAAVEWAAGGTHAAPTARELAGGLSTVVLVEGVSDVAAVDALAARRDRNLAAEGVAVVPLGGATSIGKFVALFGPQGLGLRLAGLVDIREEPHFRRSLEQAGLGFGTFHVCEADLEDELIRALGTDSVQRVVDEQGELRAFRTFQKQPAQRERTVEQQLRRFLGTHSGRKAQYARALVEDLEPARVPRPLERLLADAA</sequence>
<dbReference type="Proteomes" id="UP001622594">
    <property type="component" value="Chromosome"/>
</dbReference>